<accession>A0ABS2HCD6</accession>
<dbReference type="Proteomes" id="UP000809621">
    <property type="component" value="Unassembled WGS sequence"/>
</dbReference>
<keyword evidence="3" id="KW-1185">Reference proteome</keyword>
<dbReference type="RefSeq" id="WP_205156873.1">
    <property type="nucleotide sequence ID" value="NZ_JAFEUM010000001.1"/>
</dbReference>
<dbReference type="GO" id="GO:0008168">
    <property type="term" value="F:methyltransferase activity"/>
    <property type="evidence" value="ECO:0007669"/>
    <property type="project" value="UniProtKB-KW"/>
</dbReference>
<keyword evidence="2" id="KW-0808">Transferase</keyword>
<organism evidence="2 3">
    <name type="scientific">Vibrio ulleungensis</name>
    <dbReference type="NCBI Taxonomy" id="2807619"/>
    <lineage>
        <taxon>Bacteria</taxon>
        <taxon>Pseudomonadati</taxon>
        <taxon>Pseudomonadota</taxon>
        <taxon>Gammaproteobacteria</taxon>
        <taxon>Vibrionales</taxon>
        <taxon>Vibrionaceae</taxon>
        <taxon>Vibrio</taxon>
    </lineage>
</organism>
<proteinExistence type="predicted"/>
<dbReference type="Gene3D" id="3.40.50.150">
    <property type="entry name" value="Vaccinia Virus protein VP39"/>
    <property type="match status" value="1"/>
</dbReference>
<evidence type="ECO:0000313" key="3">
    <source>
        <dbReference type="Proteomes" id="UP000809621"/>
    </source>
</evidence>
<dbReference type="PANTHER" id="PTHR43861">
    <property type="entry name" value="TRANS-ACONITATE 2-METHYLTRANSFERASE-RELATED"/>
    <property type="match status" value="1"/>
</dbReference>
<dbReference type="InterPro" id="IPR029063">
    <property type="entry name" value="SAM-dependent_MTases_sf"/>
</dbReference>
<keyword evidence="2" id="KW-0489">Methyltransferase</keyword>
<comment type="caution">
    <text evidence="2">The sequence shown here is derived from an EMBL/GenBank/DDBJ whole genome shotgun (WGS) entry which is preliminary data.</text>
</comment>
<sequence length="238" mass="26790">MQSDMYSTFSSEYDLAIQDNIYNAHLERPTLQAMLPQLKNLNVVDLGCGSGVYAQYLLAQGASKVTCIDYAEEMVQLVARKAQQAGVTDRVNAYAQDLAKGLPNESTASADLIIAPLMIHYIENLTPLFTDVYRVLKPGGSFVFSTHHPFADFEYSQSGNYFARELVEQEWDTVGQPIQVKFYRRSLTEIANALTLNGLAITQISEGEVDKKVEQMDKKAYEYLSNNPNFIFIKCRKE</sequence>
<feature type="domain" description="Methyltransferase type 11" evidence="1">
    <location>
        <begin position="44"/>
        <end position="144"/>
    </location>
</feature>
<dbReference type="Pfam" id="PF08241">
    <property type="entry name" value="Methyltransf_11"/>
    <property type="match status" value="1"/>
</dbReference>
<gene>
    <name evidence="2" type="ORF">JQC93_02470</name>
</gene>
<name>A0ABS2HCD6_9VIBR</name>
<evidence type="ECO:0000259" key="1">
    <source>
        <dbReference type="Pfam" id="PF08241"/>
    </source>
</evidence>
<reference evidence="2 3" key="1">
    <citation type="submission" date="2021-02" db="EMBL/GenBank/DDBJ databases">
        <authorList>
            <person name="Park J.-S."/>
        </authorList>
    </citation>
    <scope>NUCLEOTIDE SEQUENCE [LARGE SCALE GENOMIC DNA]</scope>
    <source>
        <strain evidence="2 3">188UL20-2</strain>
    </source>
</reference>
<dbReference type="SUPFAM" id="SSF53335">
    <property type="entry name" value="S-adenosyl-L-methionine-dependent methyltransferases"/>
    <property type="match status" value="1"/>
</dbReference>
<dbReference type="GO" id="GO:0032259">
    <property type="term" value="P:methylation"/>
    <property type="evidence" value="ECO:0007669"/>
    <property type="project" value="UniProtKB-KW"/>
</dbReference>
<dbReference type="InterPro" id="IPR013216">
    <property type="entry name" value="Methyltransf_11"/>
</dbReference>
<protein>
    <submittedName>
        <fullName evidence="2">Class I SAM-dependent methyltransferase</fullName>
    </submittedName>
</protein>
<evidence type="ECO:0000313" key="2">
    <source>
        <dbReference type="EMBL" id="MBM7035260.1"/>
    </source>
</evidence>
<dbReference type="EMBL" id="JAFEUM010000001">
    <property type="protein sequence ID" value="MBM7035260.1"/>
    <property type="molecule type" value="Genomic_DNA"/>
</dbReference>
<dbReference type="CDD" id="cd02440">
    <property type="entry name" value="AdoMet_MTases"/>
    <property type="match status" value="1"/>
</dbReference>